<dbReference type="STRING" id="1172194.WQQ_17350"/>
<comment type="similarity">
    <text evidence="1">Belongs to the Gfa family.</text>
</comment>
<dbReference type="InterPro" id="IPR006913">
    <property type="entry name" value="CENP-V/GFA"/>
</dbReference>
<dbReference type="InterPro" id="IPR011057">
    <property type="entry name" value="Mss4-like_sf"/>
</dbReference>
<dbReference type="Proteomes" id="UP000003704">
    <property type="component" value="Unassembled WGS sequence"/>
</dbReference>
<dbReference type="SUPFAM" id="SSF51316">
    <property type="entry name" value="Mss4-like"/>
    <property type="match status" value="1"/>
</dbReference>
<dbReference type="PROSITE" id="PS51891">
    <property type="entry name" value="CENP_V_GFA"/>
    <property type="match status" value="1"/>
</dbReference>
<organism evidence="5 6">
    <name type="scientific">Hydrocarboniphaga effusa AP103</name>
    <dbReference type="NCBI Taxonomy" id="1172194"/>
    <lineage>
        <taxon>Bacteria</taxon>
        <taxon>Pseudomonadati</taxon>
        <taxon>Pseudomonadota</taxon>
        <taxon>Gammaproteobacteria</taxon>
        <taxon>Nevskiales</taxon>
        <taxon>Nevskiaceae</taxon>
        <taxon>Hydrocarboniphaga</taxon>
    </lineage>
</organism>
<dbReference type="PATRIC" id="fig|1172194.4.peg.1676"/>
<protein>
    <submittedName>
        <fullName evidence="5">Glutathione-dependent formaldehyde-activating GFA</fullName>
    </submittedName>
</protein>
<comment type="caution">
    <text evidence="5">The sequence shown here is derived from an EMBL/GenBank/DDBJ whole genome shotgun (WGS) entry which is preliminary data.</text>
</comment>
<evidence type="ECO:0000256" key="2">
    <source>
        <dbReference type="ARBA" id="ARBA00022723"/>
    </source>
</evidence>
<dbReference type="EMBL" id="AKGD01000001">
    <property type="protein sequence ID" value="EIT71598.1"/>
    <property type="molecule type" value="Genomic_DNA"/>
</dbReference>
<keyword evidence="6" id="KW-1185">Reference proteome</keyword>
<feature type="domain" description="CENP-V/GFA" evidence="4">
    <location>
        <begin position="10"/>
        <end position="122"/>
    </location>
</feature>
<dbReference type="Pfam" id="PF04828">
    <property type="entry name" value="GFA"/>
    <property type="match status" value="1"/>
</dbReference>
<evidence type="ECO:0000256" key="1">
    <source>
        <dbReference type="ARBA" id="ARBA00005495"/>
    </source>
</evidence>
<dbReference type="RefSeq" id="WP_007184684.1">
    <property type="nucleotide sequence ID" value="NZ_AKGD01000001.1"/>
</dbReference>
<dbReference type="InterPro" id="IPR052355">
    <property type="entry name" value="CENP-V-like"/>
</dbReference>
<dbReference type="GO" id="GO:0016846">
    <property type="term" value="F:carbon-sulfur lyase activity"/>
    <property type="evidence" value="ECO:0007669"/>
    <property type="project" value="InterPro"/>
</dbReference>
<name>I8TD37_9GAMM</name>
<reference evidence="5 6" key="1">
    <citation type="journal article" date="2012" name="J. Bacteriol.">
        <title>Genome Sequence of n-Alkane-Degrading Hydrocarboniphaga effusa Strain AP103T (ATCC BAA-332T).</title>
        <authorList>
            <person name="Chang H.K."/>
            <person name="Zylstra G.J."/>
            <person name="Chae J.C."/>
        </authorList>
    </citation>
    <scope>NUCLEOTIDE SEQUENCE [LARGE SCALE GENOMIC DNA]</scope>
    <source>
        <strain evidence="5 6">AP103</strain>
    </source>
</reference>
<dbReference type="GO" id="GO:0046872">
    <property type="term" value="F:metal ion binding"/>
    <property type="evidence" value="ECO:0007669"/>
    <property type="project" value="UniProtKB-KW"/>
</dbReference>
<evidence type="ECO:0000259" key="4">
    <source>
        <dbReference type="PROSITE" id="PS51891"/>
    </source>
</evidence>
<dbReference type="Gene3D" id="2.170.150.70">
    <property type="match status" value="1"/>
</dbReference>
<evidence type="ECO:0000313" key="6">
    <source>
        <dbReference type="Proteomes" id="UP000003704"/>
    </source>
</evidence>
<evidence type="ECO:0000256" key="3">
    <source>
        <dbReference type="ARBA" id="ARBA00022833"/>
    </source>
</evidence>
<accession>I8TD37</accession>
<proteinExistence type="inferred from homology"/>
<dbReference type="AlphaFoldDB" id="I8TD37"/>
<dbReference type="PANTHER" id="PTHR28620:SF1">
    <property type="entry name" value="CENP-V_GFA DOMAIN-CONTAINING PROTEIN"/>
    <property type="match status" value="1"/>
</dbReference>
<sequence>MQAEDVVVLYQGSCHCGKIAFEVEGEIDQAMDCNCSHCSRKGYRLWFVPHTQLTLKTPVGDYATYRFNKHIIEHHFCSKCGCAPFASGRDREGNKMAGINLRCIENLDLSTVKTIQVDGRSF</sequence>
<gene>
    <name evidence="5" type="ORF">WQQ_17350</name>
</gene>
<evidence type="ECO:0000313" key="5">
    <source>
        <dbReference type="EMBL" id="EIT71598.1"/>
    </source>
</evidence>
<keyword evidence="3" id="KW-0862">Zinc</keyword>
<keyword evidence="2" id="KW-0479">Metal-binding</keyword>
<dbReference type="PANTHER" id="PTHR28620">
    <property type="entry name" value="CENTROMERE PROTEIN V"/>
    <property type="match status" value="1"/>
</dbReference>